<evidence type="ECO:0000313" key="1">
    <source>
        <dbReference type="EMBL" id="GMF51568.1"/>
    </source>
</evidence>
<gene>
    <name evidence="1" type="ORF">Pfra01_002088100</name>
</gene>
<accession>A0A9W6Y3R6</accession>
<organism evidence="1 2">
    <name type="scientific">Phytophthora fragariaefolia</name>
    <dbReference type="NCBI Taxonomy" id="1490495"/>
    <lineage>
        <taxon>Eukaryota</taxon>
        <taxon>Sar</taxon>
        <taxon>Stramenopiles</taxon>
        <taxon>Oomycota</taxon>
        <taxon>Peronosporomycetes</taxon>
        <taxon>Peronosporales</taxon>
        <taxon>Peronosporaceae</taxon>
        <taxon>Phytophthora</taxon>
    </lineage>
</organism>
<dbReference type="Proteomes" id="UP001165121">
    <property type="component" value="Unassembled WGS sequence"/>
</dbReference>
<name>A0A9W6Y3R6_9STRA</name>
<dbReference type="AlphaFoldDB" id="A0A9W6Y3R6"/>
<evidence type="ECO:0000313" key="2">
    <source>
        <dbReference type="Proteomes" id="UP001165121"/>
    </source>
</evidence>
<comment type="caution">
    <text evidence="1">The sequence shown here is derived from an EMBL/GenBank/DDBJ whole genome shotgun (WGS) entry which is preliminary data.</text>
</comment>
<dbReference type="EMBL" id="BSXT01002921">
    <property type="protein sequence ID" value="GMF51568.1"/>
    <property type="molecule type" value="Genomic_DNA"/>
</dbReference>
<reference evidence="1" key="1">
    <citation type="submission" date="2023-04" db="EMBL/GenBank/DDBJ databases">
        <title>Phytophthora fragariaefolia NBRC 109709.</title>
        <authorList>
            <person name="Ichikawa N."/>
            <person name="Sato H."/>
            <person name="Tonouchi N."/>
        </authorList>
    </citation>
    <scope>NUCLEOTIDE SEQUENCE</scope>
    <source>
        <strain evidence="1">NBRC 109709</strain>
    </source>
</reference>
<dbReference type="OrthoDB" id="116546at2759"/>
<sequence>MEELPGAWDTSVNVVLDGDIFASENDFEKFMESLTPVCSATALGPQVGTKRVQFSSAIQKPKRCRKSPKQEIDHLRAVATELEKKLRELHHAHTESSASSNPFWRRVSKRLLEQRQQSAVENARLRCLVRTQLATLKTLQRSLDTNPALSQNDIFPEGVQRAVVPSQPKDIYQDLFRNLSALYSTGVDTMLPLSSAPSPSLGGSKKVNIEIETDCNDSLRMCLQVVENKVVPVCFKKIRGEAWGNLTGTNGHEDFEQVRGIFSG</sequence>
<keyword evidence="2" id="KW-1185">Reference proteome</keyword>
<protein>
    <submittedName>
        <fullName evidence="1">Unnamed protein product</fullName>
    </submittedName>
</protein>
<proteinExistence type="predicted"/>